<dbReference type="EMBL" id="JACHIL010000006">
    <property type="protein sequence ID" value="MBB5092422.1"/>
    <property type="molecule type" value="Genomic_DNA"/>
</dbReference>
<proteinExistence type="predicted"/>
<name>A0A7W8AL87_9HYPH</name>
<reference evidence="3 4" key="1">
    <citation type="submission" date="2020-08" db="EMBL/GenBank/DDBJ databases">
        <title>Genomic Encyclopedia of Type Strains, Phase IV (KMG-IV): sequencing the most valuable type-strain genomes for metagenomic binning, comparative biology and taxonomic classification.</title>
        <authorList>
            <person name="Goeker M."/>
        </authorList>
    </citation>
    <scope>NUCLEOTIDE SEQUENCE [LARGE SCALE GENOMIC DNA]</scope>
    <source>
        <strain evidence="3 4">DSM 25620</strain>
    </source>
</reference>
<dbReference type="Pfam" id="PF18557">
    <property type="entry name" value="NepR"/>
    <property type="match status" value="1"/>
</dbReference>
<feature type="domain" description="Anti-sigma factor NepR" evidence="2">
    <location>
        <begin position="83"/>
        <end position="117"/>
    </location>
</feature>
<comment type="caution">
    <text evidence="3">The sequence shown here is derived from an EMBL/GenBank/DDBJ whole genome shotgun (WGS) entry which is preliminary data.</text>
</comment>
<dbReference type="Proteomes" id="UP000531231">
    <property type="component" value="Unassembled WGS sequence"/>
</dbReference>
<evidence type="ECO:0000259" key="2">
    <source>
        <dbReference type="Pfam" id="PF18557"/>
    </source>
</evidence>
<evidence type="ECO:0000256" key="1">
    <source>
        <dbReference type="SAM" id="MobiDB-lite"/>
    </source>
</evidence>
<dbReference type="InterPro" id="IPR041649">
    <property type="entry name" value="NepR"/>
</dbReference>
<keyword evidence="4" id="KW-1185">Reference proteome</keyword>
<feature type="compositionally biased region" description="Polar residues" evidence="1">
    <location>
        <begin position="26"/>
        <end position="73"/>
    </location>
</feature>
<accession>A0A7W8AL87</accession>
<evidence type="ECO:0000313" key="4">
    <source>
        <dbReference type="Proteomes" id="UP000531231"/>
    </source>
</evidence>
<dbReference type="AlphaFoldDB" id="A0A7W8AL87"/>
<feature type="region of interest" description="Disordered" evidence="1">
    <location>
        <begin position="1"/>
        <end position="85"/>
    </location>
</feature>
<protein>
    <recommendedName>
        <fullName evidence="2">Anti-sigma factor NepR domain-containing protein</fullName>
    </recommendedName>
</protein>
<organism evidence="3 4">
    <name type="scientific">Pseudochrobactrum saccharolyticum</name>
    <dbReference type="NCBI Taxonomy" id="354352"/>
    <lineage>
        <taxon>Bacteria</taxon>
        <taxon>Pseudomonadati</taxon>
        <taxon>Pseudomonadota</taxon>
        <taxon>Alphaproteobacteria</taxon>
        <taxon>Hyphomicrobiales</taxon>
        <taxon>Brucellaceae</taxon>
        <taxon>Pseudochrobactrum</taxon>
    </lineage>
</organism>
<gene>
    <name evidence="3" type="ORF">HNQ68_002979</name>
</gene>
<sequence>MDTASQSGRVLVLETGPHQGRIKITSEPQLSSGGINRNTTEMTNTKKPLQDQDNAMTSFSRDFSAQGSSQAGSLNKGDELGPNSEIGSKLRALYSSIQDETIPDRFLDLLEKLDQAERKSASHSRN</sequence>
<evidence type="ECO:0000313" key="3">
    <source>
        <dbReference type="EMBL" id="MBB5092422.1"/>
    </source>
</evidence>